<accession>A0A239KT87</accession>
<sequence length="98" mass="10704">MELSHTATIEQAKSTGYRDIVRARFIEILPDERLVEAVQFESGLPEFAGIMTVTTTLASVIDGTKVTVLAEDVPHGILEADQIQAMGSSLKRLADFLE</sequence>
<dbReference type="Pfam" id="PF08327">
    <property type="entry name" value="AHSA1"/>
    <property type="match status" value="1"/>
</dbReference>
<evidence type="ECO:0000259" key="2">
    <source>
        <dbReference type="Pfam" id="PF08327"/>
    </source>
</evidence>
<evidence type="ECO:0000313" key="3">
    <source>
        <dbReference type="EMBL" id="SNT20823.1"/>
    </source>
</evidence>
<dbReference type="AlphaFoldDB" id="A0A239KT87"/>
<organism evidence="3 4">
    <name type="scientific">Edaphosphingomonas laterariae</name>
    <dbReference type="NCBI Taxonomy" id="861865"/>
    <lineage>
        <taxon>Bacteria</taxon>
        <taxon>Pseudomonadati</taxon>
        <taxon>Pseudomonadota</taxon>
        <taxon>Alphaproteobacteria</taxon>
        <taxon>Sphingomonadales</taxon>
        <taxon>Rhizorhabdaceae</taxon>
        <taxon>Edaphosphingomonas</taxon>
    </lineage>
</organism>
<reference evidence="4" key="1">
    <citation type="submission" date="2017-06" db="EMBL/GenBank/DDBJ databases">
        <authorList>
            <person name="Varghese N."/>
            <person name="Submissions S."/>
        </authorList>
    </citation>
    <scope>NUCLEOTIDE SEQUENCE [LARGE SCALE GENOMIC DNA]</scope>
    <source>
        <strain evidence="4">LNB2</strain>
    </source>
</reference>
<comment type="similarity">
    <text evidence="1">Belongs to the AHA1 family.</text>
</comment>
<dbReference type="InterPro" id="IPR013538">
    <property type="entry name" value="ASHA1/2-like_C"/>
</dbReference>
<dbReference type="Proteomes" id="UP000198281">
    <property type="component" value="Unassembled WGS sequence"/>
</dbReference>
<feature type="domain" description="Activator of Hsp90 ATPase homologue 1/2-like C-terminal" evidence="2">
    <location>
        <begin position="13"/>
        <end position="98"/>
    </location>
</feature>
<proteinExistence type="inferred from homology"/>
<keyword evidence="4" id="KW-1185">Reference proteome</keyword>
<evidence type="ECO:0000256" key="1">
    <source>
        <dbReference type="ARBA" id="ARBA00006817"/>
    </source>
</evidence>
<protein>
    <submittedName>
        <fullName evidence="3">Activator of Hsp90 ATPase homolog 1-like protein</fullName>
    </submittedName>
</protein>
<gene>
    <name evidence="3" type="ORF">SAMN06295912_1594</name>
</gene>
<dbReference type="SUPFAM" id="SSF55961">
    <property type="entry name" value="Bet v1-like"/>
    <property type="match status" value="1"/>
</dbReference>
<dbReference type="Gene3D" id="3.30.530.20">
    <property type="match status" value="1"/>
</dbReference>
<dbReference type="EMBL" id="FZOS01000059">
    <property type="protein sequence ID" value="SNT20823.1"/>
    <property type="molecule type" value="Genomic_DNA"/>
</dbReference>
<name>A0A239KT87_9SPHN</name>
<dbReference type="InterPro" id="IPR023393">
    <property type="entry name" value="START-like_dom_sf"/>
</dbReference>
<evidence type="ECO:0000313" key="4">
    <source>
        <dbReference type="Proteomes" id="UP000198281"/>
    </source>
</evidence>